<evidence type="ECO:0000256" key="1">
    <source>
        <dbReference type="SAM" id="Phobius"/>
    </source>
</evidence>
<keyword evidence="3" id="KW-1185">Reference proteome</keyword>
<evidence type="ECO:0000313" key="3">
    <source>
        <dbReference type="Proteomes" id="UP001619911"/>
    </source>
</evidence>
<keyword evidence="1" id="KW-1133">Transmembrane helix</keyword>
<organism evidence="2 3">
    <name type="scientific">Bacillus lumedeiriae</name>
    <dbReference type="NCBI Taxonomy" id="3058829"/>
    <lineage>
        <taxon>Bacteria</taxon>
        <taxon>Bacillati</taxon>
        <taxon>Bacillota</taxon>
        <taxon>Bacilli</taxon>
        <taxon>Bacillales</taxon>
        <taxon>Bacillaceae</taxon>
        <taxon>Bacillus</taxon>
    </lineage>
</organism>
<dbReference type="RefSeq" id="WP_404317684.1">
    <property type="nucleotide sequence ID" value="NZ_JAUIYO010000010.1"/>
</dbReference>
<name>A0ABW8IA81_9BACI</name>
<dbReference type="EMBL" id="JAUIYO010000010">
    <property type="protein sequence ID" value="MFK2826394.1"/>
    <property type="molecule type" value="Genomic_DNA"/>
</dbReference>
<gene>
    <name evidence="2" type="ORF">QYG89_12090</name>
</gene>
<comment type="caution">
    <text evidence="2">The sequence shown here is derived from an EMBL/GenBank/DDBJ whole genome shotgun (WGS) entry which is preliminary data.</text>
</comment>
<protein>
    <submittedName>
        <fullName evidence="2">Uncharacterized protein</fullName>
    </submittedName>
</protein>
<feature type="transmembrane region" description="Helical" evidence="1">
    <location>
        <begin position="12"/>
        <end position="32"/>
    </location>
</feature>
<accession>A0ABW8IA81</accession>
<dbReference type="Proteomes" id="UP001619911">
    <property type="component" value="Unassembled WGS sequence"/>
</dbReference>
<keyword evidence="1" id="KW-0472">Membrane</keyword>
<evidence type="ECO:0000313" key="2">
    <source>
        <dbReference type="EMBL" id="MFK2826394.1"/>
    </source>
</evidence>
<sequence length="40" mass="4372">MVLGMEDVTIALAWIATVLSMAGCVIFGLVMWNRGKEESE</sequence>
<dbReference type="NCBIfam" id="NF045580">
    <property type="entry name" value="symport_access"/>
    <property type="match status" value="1"/>
</dbReference>
<keyword evidence="1" id="KW-0812">Transmembrane</keyword>
<reference evidence="2 3" key="1">
    <citation type="submission" date="2023-07" db="EMBL/GenBank/DDBJ databases">
        <title>Bacillus lucianemedeirus sp. nov, a new species isolated from an immunobiological production facility.</title>
        <authorList>
            <person name="Costa L.V."/>
            <person name="Miranda R.V.S.L."/>
            <person name="Brandao M.L.L."/>
            <person name="Reis C.M.F."/>
            <person name="Frazao A.M."/>
            <person name="Cruz F.V."/>
            <person name="Baio P.V.P."/>
            <person name="Veras J.F.C."/>
            <person name="Ramos J.N."/>
            <person name="Vieira V."/>
        </authorList>
    </citation>
    <scope>NUCLEOTIDE SEQUENCE [LARGE SCALE GENOMIC DNA]</scope>
    <source>
        <strain evidence="2 3">B190/17</strain>
    </source>
</reference>
<proteinExistence type="predicted"/>
<dbReference type="InterPro" id="IPR054615">
    <property type="entry name" value="Symport_access"/>
</dbReference>